<dbReference type="AlphaFoldDB" id="A0A8J1JTT2"/>
<evidence type="ECO:0000313" key="3">
    <source>
        <dbReference type="RefSeq" id="XP_031760445.1"/>
    </source>
</evidence>
<dbReference type="GeneID" id="116411744"/>
<accession>A0A8J1JTT2</accession>
<feature type="compositionally biased region" description="Polar residues" evidence="1">
    <location>
        <begin position="95"/>
        <end position="105"/>
    </location>
</feature>
<evidence type="ECO:0000313" key="4">
    <source>
        <dbReference type="Xenbase" id="XB-GENE-29097659"/>
    </source>
</evidence>
<organism evidence="2 3">
    <name type="scientific">Xenopus tropicalis</name>
    <name type="common">Western clawed frog</name>
    <name type="synonym">Silurana tropicalis</name>
    <dbReference type="NCBI Taxonomy" id="8364"/>
    <lineage>
        <taxon>Eukaryota</taxon>
        <taxon>Metazoa</taxon>
        <taxon>Chordata</taxon>
        <taxon>Craniata</taxon>
        <taxon>Vertebrata</taxon>
        <taxon>Euteleostomi</taxon>
        <taxon>Amphibia</taxon>
        <taxon>Batrachia</taxon>
        <taxon>Anura</taxon>
        <taxon>Pipoidea</taxon>
        <taxon>Pipidae</taxon>
        <taxon>Xenopodinae</taxon>
        <taxon>Xenopus</taxon>
        <taxon>Silurana</taxon>
    </lineage>
</organism>
<gene>
    <name evidence="3 4" type="primary">LOC116411744</name>
</gene>
<dbReference type="RefSeq" id="XP_031760445.1">
    <property type="nucleotide sequence ID" value="XM_031904585.1"/>
</dbReference>
<protein>
    <submittedName>
        <fullName evidence="3">Uncharacterized protein LOC116411744</fullName>
    </submittedName>
</protein>
<feature type="compositionally biased region" description="Low complexity" evidence="1">
    <location>
        <begin position="107"/>
        <end position="136"/>
    </location>
</feature>
<evidence type="ECO:0000256" key="1">
    <source>
        <dbReference type="SAM" id="MobiDB-lite"/>
    </source>
</evidence>
<reference evidence="3" key="1">
    <citation type="submission" date="2025-08" db="UniProtKB">
        <authorList>
            <consortium name="RefSeq"/>
        </authorList>
    </citation>
    <scope>IDENTIFICATION</scope>
    <source>
        <strain evidence="3">Nigerian</strain>
        <tissue evidence="3">Liver and blood</tissue>
    </source>
</reference>
<name>A0A8J1JTT2_XENTR</name>
<proteinExistence type="predicted"/>
<dbReference type="OrthoDB" id="416454at2759"/>
<evidence type="ECO:0000313" key="2">
    <source>
        <dbReference type="Proteomes" id="UP000008143"/>
    </source>
</evidence>
<dbReference type="AGR" id="Xenbase:XB-GENE-29097659"/>
<feature type="compositionally biased region" description="Pro residues" evidence="1">
    <location>
        <begin position="154"/>
        <end position="167"/>
    </location>
</feature>
<sequence>MFAVDVIYLDIVKVFDTVPHRCLLFKLISVGSNACFDAKTENASTVATEDNSNFGKNNSMKQDKRIIFVQVAYENIIKGQHHHNCSPKVPEDWHPTQTTGNSSVIGSAAPPLRAASPPHTHTRLHSLLSSHLSCTTERGNLPKEPSTTRGATSPPAPPQPLAAPLPRQPLLPFQEGWRAVSSQKMPSCPPSSPVTPPATRYSLIKQFCMILVWRLLRANRRNTIIRVNLKLNKIN</sequence>
<keyword evidence="2" id="KW-1185">Reference proteome</keyword>
<dbReference type="Xenbase" id="XB-GENE-29097659">
    <property type="gene designation" value="LOC116411744"/>
</dbReference>
<dbReference type="Proteomes" id="UP000008143">
    <property type="component" value="Chromosome 1"/>
</dbReference>
<feature type="region of interest" description="Disordered" evidence="1">
    <location>
        <begin position="83"/>
        <end position="167"/>
    </location>
</feature>
<dbReference type="KEGG" id="xtr:116411744"/>